<evidence type="ECO:0000313" key="1">
    <source>
        <dbReference type="EMBL" id="ABK27019.1"/>
    </source>
</evidence>
<reference evidence="1" key="1">
    <citation type="journal article" date="2008" name="BMC Genomics">
        <title>A conifer genomics resource of 200,000 spruce (Picea spp.) ESTs and 6,464 high-quality, sequence-finished full-length cDNAs for Sitka spruce (Picea sitchensis).</title>
        <authorList>
            <person name="Ralph S.G."/>
            <person name="Chun H.J."/>
            <person name="Kolosova N."/>
            <person name="Cooper D."/>
            <person name="Oddy C."/>
            <person name="Ritland C.E."/>
            <person name="Kirkpatrick R."/>
            <person name="Moore R."/>
            <person name="Barber S."/>
            <person name="Holt R.A."/>
            <person name="Jones S.J."/>
            <person name="Marra M.A."/>
            <person name="Douglas C.J."/>
            <person name="Ritland K."/>
            <person name="Bohlmann J."/>
        </authorList>
    </citation>
    <scope>NUCLEOTIDE SEQUENCE</scope>
    <source>
        <tissue evidence="1">Green portion of the leader tissue</tissue>
    </source>
</reference>
<dbReference type="AlphaFoldDB" id="A9P2A8"/>
<sequence>MGPVSAIFVGHWLPTHCFTSSLSQGILQYSFPAKGLNQCKLGLSRFGRNDVSSFLPSSNRGRRKALIYAGKGDVEKSLQSTMEIDRLIDKLRGINEQQLPKVVAENILAFDSAFWMRFAARTELCESKDDKEDFEDFASSLMSMVDRFVKKTTDEIESATDILKAILKPITEVDEEIAWPPKKPESMILMRKELVQREQEGQLDEGFLSEVNAQLRQAISDGDKPGLVAILQKVLQFYASKVLSRRSYAFKDGQVIKAEEFLETIIKGDEEGWNELLINGLTYGGGEITLEDLNDVIQKRIERTLMRTVSGSYQQRILCEYLKGIQLKVDDLVQAFQNQQPS</sequence>
<proteinExistence type="evidence at transcript level"/>
<protein>
    <submittedName>
        <fullName evidence="1">Uncharacterized protein</fullName>
    </submittedName>
</protein>
<dbReference type="PANTHER" id="PTHR36348:SF1">
    <property type="entry name" value="EXPRESSED PROTEIN"/>
    <property type="match status" value="1"/>
</dbReference>
<name>A9P2A8_PICSI</name>
<organism evidence="1">
    <name type="scientific">Picea sitchensis</name>
    <name type="common">Sitka spruce</name>
    <name type="synonym">Pinus sitchensis</name>
    <dbReference type="NCBI Taxonomy" id="3332"/>
    <lineage>
        <taxon>Eukaryota</taxon>
        <taxon>Viridiplantae</taxon>
        <taxon>Streptophyta</taxon>
        <taxon>Embryophyta</taxon>
        <taxon>Tracheophyta</taxon>
        <taxon>Spermatophyta</taxon>
        <taxon>Pinopsida</taxon>
        <taxon>Pinidae</taxon>
        <taxon>Conifers I</taxon>
        <taxon>Pinales</taxon>
        <taxon>Pinaceae</taxon>
        <taxon>Picea</taxon>
    </lineage>
</organism>
<accession>A9P2A8</accession>
<dbReference type="PANTHER" id="PTHR36348">
    <property type="entry name" value="EXPRESSED PROTEIN"/>
    <property type="match status" value="1"/>
</dbReference>
<dbReference type="EMBL" id="EF087786">
    <property type="protein sequence ID" value="ABK27019.1"/>
    <property type="molecule type" value="mRNA"/>
</dbReference>